<dbReference type="PROSITE" id="PS50003">
    <property type="entry name" value="PH_DOMAIN"/>
    <property type="match status" value="1"/>
</dbReference>
<evidence type="ECO:0000256" key="3">
    <source>
        <dbReference type="ARBA" id="ARBA00022553"/>
    </source>
</evidence>
<feature type="region of interest" description="Disordered" evidence="7">
    <location>
        <begin position="728"/>
        <end position="770"/>
    </location>
</feature>
<keyword evidence="10" id="KW-1185">Reference proteome</keyword>
<feature type="region of interest" description="Disordered" evidence="7">
    <location>
        <begin position="1229"/>
        <end position="1252"/>
    </location>
</feature>
<dbReference type="InterPro" id="IPR036770">
    <property type="entry name" value="Ankyrin_rpt-contain_sf"/>
</dbReference>
<comment type="similarity">
    <text evidence="1">Belongs to the OSBP family.</text>
</comment>
<feature type="compositionally biased region" description="Low complexity" evidence="7">
    <location>
        <begin position="76"/>
        <end position="96"/>
    </location>
</feature>
<dbReference type="Gene3D" id="2.30.29.30">
    <property type="entry name" value="Pleckstrin-homology domain (PH domain)/Phosphotyrosine-binding domain (PTB)"/>
    <property type="match status" value="1"/>
</dbReference>
<keyword evidence="5" id="KW-0446">Lipid-binding</keyword>
<evidence type="ECO:0000256" key="5">
    <source>
        <dbReference type="ARBA" id="ARBA00023121"/>
    </source>
</evidence>
<evidence type="ECO:0000256" key="1">
    <source>
        <dbReference type="ARBA" id="ARBA00008842"/>
    </source>
</evidence>
<evidence type="ECO:0000259" key="8">
    <source>
        <dbReference type="PROSITE" id="PS50003"/>
    </source>
</evidence>
<comment type="caution">
    <text evidence="9">The sequence shown here is derived from an EMBL/GenBank/DDBJ whole genome shotgun (WGS) entry which is preliminary data.</text>
</comment>
<name>A0ABR2UIC8_9PEZI</name>
<dbReference type="PANTHER" id="PTHR10972">
    <property type="entry name" value="OXYSTEROL-BINDING PROTEIN-RELATED"/>
    <property type="match status" value="1"/>
</dbReference>
<dbReference type="PROSITE" id="PS50088">
    <property type="entry name" value="ANK_REPEAT"/>
    <property type="match status" value="2"/>
</dbReference>
<dbReference type="SMART" id="SM00248">
    <property type="entry name" value="ANK"/>
    <property type="match status" value="3"/>
</dbReference>
<keyword evidence="4" id="KW-0445">Lipid transport</keyword>
<evidence type="ECO:0000256" key="7">
    <source>
        <dbReference type="SAM" id="MobiDB-lite"/>
    </source>
</evidence>
<keyword evidence="6" id="KW-0040">ANK repeat</keyword>
<dbReference type="SUPFAM" id="SSF144000">
    <property type="entry name" value="Oxysterol-binding protein-like"/>
    <property type="match status" value="1"/>
</dbReference>
<dbReference type="Pfam" id="PF12796">
    <property type="entry name" value="Ank_2"/>
    <property type="match status" value="1"/>
</dbReference>
<dbReference type="CDD" id="cd13292">
    <property type="entry name" value="PH_Osh1p_Osh2p_yeast"/>
    <property type="match status" value="1"/>
</dbReference>
<dbReference type="EMBL" id="JARVKF010000429">
    <property type="protein sequence ID" value="KAK9414225.1"/>
    <property type="molecule type" value="Genomic_DNA"/>
</dbReference>
<dbReference type="Gene3D" id="3.30.70.3490">
    <property type="match status" value="1"/>
</dbReference>
<gene>
    <name evidence="9" type="ORF">SUNI508_02324</name>
</gene>
<dbReference type="Gene3D" id="2.40.160.120">
    <property type="match status" value="1"/>
</dbReference>
<evidence type="ECO:0000256" key="2">
    <source>
        <dbReference type="ARBA" id="ARBA00022448"/>
    </source>
</evidence>
<feature type="repeat" description="ANK" evidence="6">
    <location>
        <begin position="298"/>
        <end position="330"/>
    </location>
</feature>
<dbReference type="PROSITE" id="PS50297">
    <property type="entry name" value="ANK_REP_REGION"/>
    <property type="match status" value="2"/>
</dbReference>
<dbReference type="SMART" id="SM00233">
    <property type="entry name" value="PH"/>
    <property type="match status" value="1"/>
</dbReference>
<reference evidence="9 10" key="1">
    <citation type="journal article" date="2024" name="J. Plant Pathol.">
        <title>Sequence and assembly of the genome of Seiridium unicorne, isolate CBS 538.82, causal agent of cypress canker disease.</title>
        <authorList>
            <person name="Scali E."/>
            <person name="Rocca G.D."/>
            <person name="Danti R."/>
            <person name="Garbelotto M."/>
            <person name="Barberini S."/>
            <person name="Baroncelli R."/>
            <person name="Emiliani G."/>
        </authorList>
    </citation>
    <scope>NUCLEOTIDE SEQUENCE [LARGE SCALE GENOMIC DNA]</scope>
    <source>
        <strain evidence="9 10">BM-138-508</strain>
    </source>
</reference>
<keyword evidence="2" id="KW-0813">Transport</keyword>
<accession>A0ABR2UIC8</accession>
<dbReference type="InterPro" id="IPR000648">
    <property type="entry name" value="Oxysterol-bd"/>
</dbReference>
<dbReference type="Proteomes" id="UP001408356">
    <property type="component" value="Unassembled WGS sequence"/>
</dbReference>
<dbReference type="InterPro" id="IPR001849">
    <property type="entry name" value="PH_domain"/>
</dbReference>
<dbReference type="SUPFAM" id="SSF50729">
    <property type="entry name" value="PH domain-like"/>
    <property type="match status" value="1"/>
</dbReference>
<sequence>MSDAGDSTHKRTRSSALNLLRRKDKDGRNTNNDDDTASEDGSHFSSPAARATQSPAALSHNPSVKGQNPSRMSLGRVASQQQPASAAAAPSRSSVSIGGGDRGSTLEQAVRKFRYVEALKSGNTAAISKAIRETSDNATRASTSSINAANAGPLDDTTVLHLAIQCAENDVVEYVLSDGTGYIDVNARDKDGNTPLHVAATSGRGHVVRLLLEQKDINDAIANSQGKLPLDVARNPDIFQQLQLSRTLFVQDKVKHVQDLVRKGTYETLGQVLEEPRVKTILDINSTELPSDPITMQAGGTLLHEAARGKDTKLIQTLLLHGADPFQRDRKGKLPQDVTKDDVTRAMLKRSPAAVAAQRGIQEKAVLGHAASTSTATPAAAGEALGSRDPTMKGYLKKWTNYRKGYQLRWFVLENGVLSYYKHQDDAENACRGAISMRIAKLHMSTDEKTKFEIIGKSSVKYTLKANHEVEAKRWYWALNNAIQWMKDQAKEEEKQKAHNAEFLRQAKDHLAAKSTDGSNADLQSESASVTDAGRSSMQLSRHPTRASAKQGLSRASTTGSVDDEFVDVAASEARSKSNLIPGEMDDDDDDDDDDDSSGRERPTASKDAFNITAQSAKLQLDTLAQVSNALQTEAHKNPNMSLVDPKAAQALATYDAAIKSLKGLMGDLLRISKDRDAHWQYRLDQEIEMRQMWEESMAKVAKEQEVLEERVGKAELKHKITKRALREVMEQEGRPSSAYSGTPSEFHEVKEEATVEDATSPSTKSIHRKPTALSQIVDLSDDDATDEDEFFDAVDAGEVEVEPLPPSEPSQLDTKQEVVISGGLDISDSYKGYENGIRHRLKLDNDDRPKISLWGILKSMIGKDMTKMTLPVSFNEPTSMLFRAGEDMEYADLLDHAAERSDSIERMLYVAAFTASEFASTIGRVAKPFNPMLGETFEYVRPDKGYRFFTEQISHHPPIGAVHAESAKWTYYGESNVKSKFYGKSFDIAHLGTWFVELRPTSGGKPDFYSWRKPNSQVVGIITGNPVVDNYGPVEIKNWTTGEVCQLDFKQRGWKASSAYQIAGKILDADGRPRVSIGGRWNSKIYARYTPGYEATVDEPADGGSFHKGSISDTTKAFLIWQANERPKDIPFNLTPFVLTFNHIDDNLRHWIAPTDSRHRPDQRAMEDGEYDIAATEKERLENEQRHRRKIREAKGEDYVSPWFTRDRHPITGEEYWKWNNRYWQQREKHGKGDEQAWQGAEPIFVPQQNE</sequence>
<feature type="compositionally biased region" description="Acidic residues" evidence="7">
    <location>
        <begin position="584"/>
        <end position="596"/>
    </location>
</feature>
<organism evidence="9 10">
    <name type="scientific">Seiridium unicorne</name>
    <dbReference type="NCBI Taxonomy" id="138068"/>
    <lineage>
        <taxon>Eukaryota</taxon>
        <taxon>Fungi</taxon>
        <taxon>Dikarya</taxon>
        <taxon>Ascomycota</taxon>
        <taxon>Pezizomycotina</taxon>
        <taxon>Sordariomycetes</taxon>
        <taxon>Xylariomycetidae</taxon>
        <taxon>Amphisphaeriales</taxon>
        <taxon>Sporocadaceae</taxon>
        <taxon>Seiridium</taxon>
    </lineage>
</organism>
<dbReference type="Gene3D" id="1.25.40.20">
    <property type="entry name" value="Ankyrin repeat-containing domain"/>
    <property type="match status" value="2"/>
</dbReference>
<dbReference type="PANTHER" id="PTHR10972:SF205">
    <property type="entry name" value="OXYSTEROL-BINDING PROTEIN 1"/>
    <property type="match status" value="1"/>
</dbReference>
<dbReference type="InterPro" id="IPR002110">
    <property type="entry name" value="Ankyrin_rpt"/>
</dbReference>
<keyword evidence="3" id="KW-0597">Phosphoprotein</keyword>
<dbReference type="InterPro" id="IPR011993">
    <property type="entry name" value="PH-like_dom_sf"/>
</dbReference>
<dbReference type="SUPFAM" id="SSF48403">
    <property type="entry name" value="Ankyrin repeat"/>
    <property type="match status" value="1"/>
</dbReference>
<evidence type="ECO:0000313" key="9">
    <source>
        <dbReference type="EMBL" id="KAK9414225.1"/>
    </source>
</evidence>
<evidence type="ECO:0000313" key="10">
    <source>
        <dbReference type="Proteomes" id="UP001408356"/>
    </source>
</evidence>
<protein>
    <submittedName>
        <fullName evidence="9">PH domain-containing protein</fullName>
    </submittedName>
</protein>
<dbReference type="InterPro" id="IPR037239">
    <property type="entry name" value="OSBP_sf"/>
</dbReference>
<feature type="compositionally biased region" description="Polar residues" evidence="7">
    <location>
        <begin position="516"/>
        <end position="542"/>
    </location>
</feature>
<dbReference type="Pfam" id="PF01237">
    <property type="entry name" value="Oxysterol_BP"/>
    <property type="match status" value="1"/>
</dbReference>
<evidence type="ECO:0000256" key="4">
    <source>
        <dbReference type="ARBA" id="ARBA00023055"/>
    </source>
</evidence>
<feature type="repeat" description="ANK" evidence="6">
    <location>
        <begin position="191"/>
        <end position="213"/>
    </location>
</feature>
<dbReference type="Pfam" id="PF00169">
    <property type="entry name" value="PH"/>
    <property type="match status" value="1"/>
</dbReference>
<dbReference type="Pfam" id="PF00023">
    <property type="entry name" value="Ank"/>
    <property type="match status" value="1"/>
</dbReference>
<feature type="region of interest" description="Disordered" evidence="7">
    <location>
        <begin position="514"/>
        <end position="608"/>
    </location>
</feature>
<feature type="domain" description="PH" evidence="8">
    <location>
        <begin position="389"/>
        <end position="484"/>
    </location>
</feature>
<feature type="compositionally biased region" description="Polar residues" evidence="7">
    <location>
        <begin position="51"/>
        <end position="71"/>
    </location>
</feature>
<feature type="region of interest" description="Disordered" evidence="7">
    <location>
        <begin position="1"/>
        <end position="103"/>
    </location>
</feature>
<evidence type="ECO:0000256" key="6">
    <source>
        <dbReference type="PROSITE-ProRule" id="PRU00023"/>
    </source>
</evidence>
<proteinExistence type="inferred from homology"/>